<feature type="transmembrane region" description="Helical" evidence="1">
    <location>
        <begin position="131"/>
        <end position="164"/>
    </location>
</feature>
<organism evidence="2 3">
    <name type="scientific">Xylanibacter brevis</name>
    <dbReference type="NCBI Taxonomy" id="83231"/>
    <lineage>
        <taxon>Bacteria</taxon>
        <taxon>Pseudomonadati</taxon>
        <taxon>Bacteroidota</taxon>
        <taxon>Bacteroidia</taxon>
        <taxon>Bacteroidales</taxon>
        <taxon>Prevotellaceae</taxon>
        <taxon>Xylanibacter</taxon>
    </lineage>
</organism>
<keyword evidence="3" id="KW-1185">Reference proteome</keyword>
<feature type="transmembrane region" description="Helical" evidence="1">
    <location>
        <begin position="99"/>
        <end position="119"/>
    </location>
</feature>
<dbReference type="Pfam" id="PF14897">
    <property type="entry name" value="EpsG"/>
    <property type="match status" value="1"/>
</dbReference>
<evidence type="ECO:0000256" key="1">
    <source>
        <dbReference type="SAM" id="Phobius"/>
    </source>
</evidence>
<feature type="transmembrane region" description="Helical" evidence="1">
    <location>
        <begin position="303"/>
        <end position="322"/>
    </location>
</feature>
<protein>
    <submittedName>
        <fullName evidence="2">EpsG family protein</fullName>
    </submittedName>
</protein>
<reference evidence="2 3" key="1">
    <citation type="submission" date="2020-12" db="EMBL/GenBank/DDBJ databases">
        <title>Whole genome sequences of gut porcine anaerobes.</title>
        <authorList>
            <person name="Kubasova T."/>
            <person name="Jahodarova E."/>
            <person name="Rychlik I."/>
        </authorList>
    </citation>
    <scope>NUCLEOTIDE SEQUENCE [LARGE SCALE GENOMIC DNA]</scope>
    <source>
        <strain evidence="2 3">An925</strain>
    </source>
</reference>
<dbReference type="EMBL" id="JADYTN010000018">
    <property type="protein sequence ID" value="MCF2564201.1"/>
    <property type="molecule type" value="Genomic_DNA"/>
</dbReference>
<name>A0ABS9CJW4_9BACT</name>
<keyword evidence="1" id="KW-0472">Membrane</keyword>
<feature type="transmembrane region" description="Helical" evidence="1">
    <location>
        <begin position="205"/>
        <end position="230"/>
    </location>
</feature>
<gene>
    <name evidence="2" type="ORF">I6E12_08760</name>
</gene>
<evidence type="ECO:0000313" key="3">
    <source>
        <dbReference type="Proteomes" id="UP001200470"/>
    </source>
</evidence>
<feature type="transmembrane region" description="Helical" evidence="1">
    <location>
        <begin position="276"/>
        <end position="297"/>
    </location>
</feature>
<feature type="transmembrane region" description="Helical" evidence="1">
    <location>
        <begin position="170"/>
        <end position="193"/>
    </location>
</feature>
<keyword evidence="1" id="KW-0812">Transmembrane</keyword>
<evidence type="ECO:0000313" key="2">
    <source>
        <dbReference type="EMBL" id="MCF2564201.1"/>
    </source>
</evidence>
<feature type="transmembrane region" description="Helical" evidence="1">
    <location>
        <begin position="329"/>
        <end position="351"/>
    </location>
</feature>
<keyword evidence="1" id="KW-1133">Transmembrane helix</keyword>
<dbReference type="Proteomes" id="UP001200470">
    <property type="component" value="Unassembled WGS sequence"/>
</dbReference>
<dbReference type="InterPro" id="IPR049458">
    <property type="entry name" value="EpsG-like"/>
</dbReference>
<sequence length="359" mass="41182">MDVFEINLILLFVWYLLTRVLNKQRRDVIFCAAICVQLVILIGLRDLSIGGEGMLADIKLYETHYNSLENQPLGKILSYNDGKSGLFYLLLSLFSRIGLPYSVFVFIYVAFVIISFSWFVSKYSNSPLLSFLIYFGHAGFVFTYYLYRQCIAMVLVLFAFHYLIKNKKLTMWIFVLLANLIHFSALIVVPFFFISSIKYNKKVLVALLLSIVVVFLYRDTLALMLVGYFAEDSILLYDSKGSVGGLSLMCLGFLLLFILFKWRDIKNRSLTKIDMVSLYGLSFAVLCQFGASFSYSFSRLNLFFFQMIIAYAIPNLFSLMSLRKINKYMVAPVYVVGNIVIGAIMIVLYFATLKEEGLM</sequence>
<accession>A0ABS9CJW4</accession>
<proteinExistence type="predicted"/>
<dbReference type="RefSeq" id="WP_301638317.1">
    <property type="nucleotide sequence ID" value="NZ_JADYTN010000018.1"/>
</dbReference>
<feature type="transmembrane region" description="Helical" evidence="1">
    <location>
        <begin position="242"/>
        <end position="260"/>
    </location>
</feature>
<comment type="caution">
    <text evidence="2">The sequence shown here is derived from an EMBL/GenBank/DDBJ whole genome shotgun (WGS) entry which is preliminary data.</text>
</comment>
<feature type="transmembrane region" description="Helical" evidence="1">
    <location>
        <begin position="6"/>
        <end position="21"/>
    </location>
</feature>
<feature type="transmembrane region" description="Helical" evidence="1">
    <location>
        <begin position="28"/>
        <end position="45"/>
    </location>
</feature>